<reference evidence="2" key="1">
    <citation type="submission" date="2020-10" db="EMBL/GenBank/DDBJ databases">
        <authorList>
            <person name="Gilroy R."/>
        </authorList>
    </citation>
    <scope>NUCLEOTIDE SEQUENCE</scope>
    <source>
        <strain evidence="2">11300</strain>
    </source>
</reference>
<name>A0A9D1I2H0_9FIRM</name>
<dbReference type="Pfam" id="PF02579">
    <property type="entry name" value="Nitro_FeMo-Co"/>
    <property type="match status" value="1"/>
</dbReference>
<dbReference type="Proteomes" id="UP000824091">
    <property type="component" value="Unassembled WGS sequence"/>
</dbReference>
<gene>
    <name evidence="2" type="ORF">IAD16_01040</name>
</gene>
<feature type="domain" description="Dinitrogenase iron-molybdenum cofactor biosynthesis" evidence="1">
    <location>
        <begin position="9"/>
        <end position="96"/>
    </location>
</feature>
<reference evidence="2" key="2">
    <citation type="journal article" date="2021" name="PeerJ">
        <title>Extensive microbial diversity within the chicken gut microbiome revealed by metagenomics and culture.</title>
        <authorList>
            <person name="Gilroy R."/>
            <person name="Ravi A."/>
            <person name="Getino M."/>
            <person name="Pursley I."/>
            <person name="Horton D.L."/>
            <person name="Alikhan N.F."/>
            <person name="Baker D."/>
            <person name="Gharbi K."/>
            <person name="Hall N."/>
            <person name="Watson M."/>
            <person name="Adriaenssens E.M."/>
            <person name="Foster-Nyarko E."/>
            <person name="Jarju S."/>
            <person name="Secka A."/>
            <person name="Antonio M."/>
            <person name="Oren A."/>
            <person name="Chaudhuri R.R."/>
            <person name="La Ragione R."/>
            <person name="Hildebrand F."/>
            <person name="Pallen M.J."/>
        </authorList>
    </citation>
    <scope>NUCLEOTIDE SEQUENCE</scope>
    <source>
        <strain evidence="2">11300</strain>
    </source>
</reference>
<dbReference type="InterPro" id="IPR003731">
    <property type="entry name" value="Di-Nase_FeMo-co_biosynth"/>
</dbReference>
<dbReference type="InterPro" id="IPR033913">
    <property type="entry name" value="MTH1175_dom"/>
</dbReference>
<dbReference type="EMBL" id="DVMO01000016">
    <property type="protein sequence ID" value="HIU26951.1"/>
    <property type="molecule type" value="Genomic_DNA"/>
</dbReference>
<dbReference type="InterPro" id="IPR036105">
    <property type="entry name" value="DiNase_FeMo-co_biosyn_sf"/>
</dbReference>
<evidence type="ECO:0000259" key="1">
    <source>
        <dbReference type="Pfam" id="PF02579"/>
    </source>
</evidence>
<protein>
    <submittedName>
        <fullName evidence="2">NifB/NifX family molybdenum-iron cluster-binding protein</fullName>
    </submittedName>
</protein>
<dbReference type="AlphaFoldDB" id="A0A9D1I2H0"/>
<dbReference type="CDD" id="cd00851">
    <property type="entry name" value="MTH1175"/>
    <property type="match status" value="1"/>
</dbReference>
<dbReference type="Gene3D" id="3.30.420.130">
    <property type="entry name" value="Dinitrogenase iron-molybdenum cofactor biosynthesis domain"/>
    <property type="match status" value="1"/>
</dbReference>
<proteinExistence type="predicted"/>
<evidence type="ECO:0000313" key="2">
    <source>
        <dbReference type="EMBL" id="HIU26951.1"/>
    </source>
</evidence>
<dbReference type="SUPFAM" id="SSF53146">
    <property type="entry name" value="Nitrogenase accessory factor-like"/>
    <property type="match status" value="1"/>
</dbReference>
<comment type="caution">
    <text evidence="2">The sequence shown here is derived from an EMBL/GenBank/DDBJ whole genome shotgun (WGS) entry which is preliminary data.</text>
</comment>
<sequence length="141" mass="14334">MKIAVTYENGQVFQHFGHTEQFKVYETKDGAVTGSEVINTGDSGHGALAGFLKENGVDTLICGGIGAGAINALAEAGIQLYGGVSGNADEAVDAFLKGELKFNPDVKCDHHSHGEGHSCGGHQEGGAGHSCGGHGGHSCGR</sequence>
<organism evidence="2 3">
    <name type="scientific">Candidatus Fimisoma avicola</name>
    <dbReference type="NCBI Taxonomy" id="2840826"/>
    <lineage>
        <taxon>Bacteria</taxon>
        <taxon>Bacillati</taxon>
        <taxon>Bacillota</taxon>
        <taxon>Clostridia</taxon>
        <taxon>Eubacteriales</taxon>
        <taxon>Candidatus Fimisoma</taxon>
    </lineage>
</organism>
<evidence type="ECO:0000313" key="3">
    <source>
        <dbReference type="Proteomes" id="UP000824091"/>
    </source>
</evidence>
<accession>A0A9D1I2H0</accession>
<dbReference type="PANTHER" id="PTHR42983:SF1">
    <property type="entry name" value="IRON-MOLYBDENUM PROTEIN"/>
    <property type="match status" value="1"/>
</dbReference>
<dbReference type="PANTHER" id="PTHR42983">
    <property type="entry name" value="DINITROGENASE IRON-MOLYBDENUM COFACTOR PROTEIN-RELATED"/>
    <property type="match status" value="1"/>
</dbReference>